<sequence length="101" mass="10374">MGAGDSQHLAAEAVDLEGPRGPGPMGQREVVGFIAMELQNADREIVVLQDPSLDGSLLLALTIDRGTQAVNGAPLEGSGRALITGDLVQLYQGALAARALP</sequence>
<reference evidence="2 3" key="1">
    <citation type="submission" date="2016-02" db="EMBL/GenBank/DDBJ databases">
        <title>Genome analysis of coral dinoflagellate symbionts highlights evolutionary adaptations to a symbiotic lifestyle.</title>
        <authorList>
            <person name="Aranda M."/>
            <person name="Li Y."/>
            <person name="Liew Y.J."/>
            <person name="Baumgarten S."/>
            <person name="Simakov O."/>
            <person name="Wilson M."/>
            <person name="Piel J."/>
            <person name="Ashoor H."/>
            <person name="Bougouffa S."/>
            <person name="Bajic V.B."/>
            <person name="Ryu T."/>
            <person name="Ravasi T."/>
            <person name="Bayer T."/>
            <person name="Micklem G."/>
            <person name="Kim H."/>
            <person name="Bhak J."/>
            <person name="Lajeunesse T.C."/>
            <person name="Voolstra C.R."/>
        </authorList>
    </citation>
    <scope>NUCLEOTIDE SEQUENCE [LARGE SCALE GENOMIC DNA]</scope>
    <source>
        <strain evidence="2 3">CCMP2467</strain>
    </source>
</reference>
<name>A0A1Q9DZZ4_SYMMI</name>
<feature type="region of interest" description="Disordered" evidence="1">
    <location>
        <begin position="1"/>
        <end position="23"/>
    </location>
</feature>
<evidence type="ECO:0000313" key="2">
    <source>
        <dbReference type="EMBL" id="OLQ00732.1"/>
    </source>
</evidence>
<accession>A0A1Q9DZZ4</accession>
<dbReference type="EMBL" id="LSRX01000318">
    <property type="protein sequence ID" value="OLQ00732.1"/>
    <property type="molecule type" value="Genomic_DNA"/>
</dbReference>
<organism evidence="2 3">
    <name type="scientific">Symbiodinium microadriaticum</name>
    <name type="common">Dinoflagellate</name>
    <name type="synonym">Zooxanthella microadriatica</name>
    <dbReference type="NCBI Taxonomy" id="2951"/>
    <lineage>
        <taxon>Eukaryota</taxon>
        <taxon>Sar</taxon>
        <taxon>Alveolata</taxon>
        <taxon>Dinophyceae</taxon>
        <taxon>Suessiales</taxon>
        <taxon>Symbiodiniaceae</taxon>
        <taxon>Symbiodinium</taxon>
    </lineage>
</organism>
<comment type="caution">
    <text evidence="2">The sequence shown here is derived from an EMBL/GenBank/DDBJ whole genome shotgun (WGS) entry which is preliminary data.</text>
</comment>
<proteinExistence type="predicted"/>
<protein>
    <submittedName>
        <fullName evidence="2">Uncharacterized protein</fullName>
    </submittedName>
</protein>
<gene>
    <name evidence="2" type="ORF">AK812_SmicGene16575</name>
</gene>
<evidence type="ECO:0000313" key="3">
    <source>
        <dbReference type="Proteomes" id="UP000186817"/>
    </source>
</evidence>
<dbReference type="AlphaFoldDB" id="A0A1Q9DZZ4"/>
<evidence type="ECO:0000256" key="1">
    <source>
        <dbReference type="SAM" id="MobiDB-lite"/>
    </source>
</evidence>
<keyword evidence="3" id="KW-1185">Reference proteome</keyword>
<dbReference type="Proteomes" id="UP000186817">
    <property type="component" value="Unassembled WGS sequence"/>
</dbReference>